<evidence type="ECO:0000256" key="1">
    <source>
        <dbReference type="SAM" id="MobiDB-lite"/>
    </source>
</evidence>
<feature type="region of interest" description="Disordered" evidence="1">
    <location>
        <begin position="107"/>
        <end position="139"/>
    </location>
</feature>
<feature type="transmembrane region" description="Helical" evidence="2">
    <location>
        <begin position="80"/>
        <end position="103"/>
    </location>
</feature>
<keyword evidence="2" id="KW-1133">Transmembrane helix</keyword>
<feature type="compositionally biased region" description="Polar residues" evidence="1">
    <location>
        <begin position="123"/>
        <end position="139"/>
    </location>
</feature>
<dbReference type="EMBL" id="MU001676">
    <property type="protein sequence ID" value="KAF2458854.1"/>
    <property type="molecule type" value="Genomic_DNA"/>
</dbReference>
<accession>A0A6A6P4V2</accession>
<keyword evidence="2" id="KW-0472">Membrane</keyword>
<dbReference type="AlphaFoldDB" id="A0A6A6P4V2"/>
<keyword evidence="2" id="KW-0812">Transmembrane</keyword>
<gene>
    <name evidence="3" type="ORF">BDY21DRAFT_370388</name>
</gene>
<feature type="region of interest" description="Disordered" evidence="1">
    <location>
        <begin position="1"/>
        <end position="53"/>
    </location>
</feature>
<evidence type="ECO:0000313" key="3">
    <source>
        <dbReference type="EMBL" id="KAF2458854.1"/>
    </source>
</evidence>
<organism evidence="3 4">
    <name type="scientific">Lineolata rhizophorae</name>
    <dbReference type="NCBI Taxonomy" id="578093"/>
    <lineage>
        <taxon>Eukaryota</taxon>
        <taxon>Fungi</taxon>
        <taxon>Dikarya</taxon>
        <taxon>Ascomycota</taxon>
        <taxon>Pezizomycotina</taxon>
        <taxon>Dothideomycetes</taxon>
        <taxon>Dothideomycetes incertae sedis</taxon>
        <taxon>Lineolatales</taxon>
        <taxon>Lineolataceae</taxon>
        <taxon>Lineolata</taxon>
    </lineage>
</organism>
<proteinExistence type="predicted"/>
<sequence length="268" mass="28719">MAQEGTPLGPKPEGPMPYAEQMNTNSIQRLEPSAGLEVVPPGPSVSKPKEGTGWPPYGAHGAYPHGAYQKKKICGLRPKFFWMVMVVITAIIAAAIIVAAVVASQNSSDDDDSSSSASSGDSTPTATLDPSEVPSATETEWTTIETDVNFAYKQPQINATTGLADLVCPRRNQTSYNTQGGSTLEIYCSMAIRTDAADITRTFSYSLSACMEVCGTWTRFNSDRPCVAITYHQNMTDSLKNFGNCALKSEPGSFVEEGDYVASAFLLD</sequence>
<protein>
    <recommendedName>
        <fullName evidence="5">Apple domain-containing protein</fullName>
    </recommendedName>
</protein>
<evidence type="ECO:0000313" key="4">
    <source>
        <dbReference type="Proteomes" id="UP000799766"/>
    </source>
</evidence>
<dbReference type="Proteomes" id="UP000799766">
    <property type="component" value="Unassembled WGS sequence"/>
</dbReference>
<keyword evidence="4" id="KW-1185">Reference proteome</keyword>
<name>A0A6A6P4V2_9PEZI</name>
<reference evidence="3" key="1">
    <citation type="journal article" date="2020" name="Stud. Mycol.">
        <title>101 Dothideomycetes genomes: a test case for predicting lifestyles and emergence of pathogens.</title>
        <authorList>
            <person name="Haridas S."/>
            <person name="Albert R."/>
            <person name="Binder M."/>
            <person name="Bloem J."/>
            <person name="Labutti K."/>
            <person name="Salamov A."/>
            <person name="Andreopoulos B."/>
            <person name="Baker S."/>
            <person name="Barry K."/>
            <person name="Bills G."/>
            <person name="Bluhm B."/>
            <person name="Cannon C."/>
            <person name="Castanera R."/>
            <person name="Culley D."/>
            <person name="Daum C."/>
            <person name="Ezra D."/>
            <person name="Gonzalez J."/>
            <person name="Henrissat B."/>
            <person name="Kuo A."/>
            <person name="Liang C."/>
            <person name="Lipzen A."/>
            <person name="Lutzoni F."/>
            <person name="Magnuson J."/>
            <person name="Mondo S."/>
            <person name="Nolan M."/>
            <person name="Ohm R."/>
            <person name="Pangilinan J."/>
            <person name="Park H.-J."/>
            <person name="Ramirez L."/>
            <person name="Alfaro M."/>
            <person name="Sun H."/>
            <person name="Tritt A."/>
            <person name="Yoshinaga Y."/>
            <person name="Zwiers L.-H."/>
            <person name="Turgeon B."/>
            <person name="Goodwin S."/>
            <person name="Spatafora J."/>
            <person name="Crous P."/>
            <person name="Grigoriev I."/>
        </authorList>
    </citation>
    <scope>NUCLEOTIDE SEQUENCE</scope>
    <source>
        <strain evidence="3">ATCC 16933</strain>
    </source>
</reference>
<evidence type="ECO:0000256" key="2">
    <source>
        <dbReference type="SAM" id="Phobius"/>
    </source>
</evidence>
<evidence type="ECO:0008006" key="5">
    <source>
        <dbReference type="Google" id="ProtNLM"/>
    </source>
</evidence>